<feature type="compositionally biased region" description="Acidic residues" evidence="1">
    <location>
        <begin position="44"/>
        <end position="58"/>
    </location>
</feature>
<organism evidence="2">
    <name type="scientific">Noccaea caerulescens</name>
    <name type="common">Alpine penny-cress</name>
    <name type="synonym">Thlaspi caerulescens</name>
    <dbReference type="NCBI Taxonomy" id="107243"/>
    <lineage>
        <taxon>Eukaryota</taxon>
        <taxon>Viridiplantae</taxon>
        <taxon>Streptophyta</taxon>
        <taxon>Embryophyta</taxon>
        <taxon>Tracheophyta</taxon>
        <taxon>Spermatophyta</taxon>
        <taxon>Magnoliopsida</taxon>
        <taxon>eudicotyledons</taxon>
        <taxon>Gunneridae</taxon>
        <taxon>Pentapetalae</taxon>
        <taxon>rosids</taxon>
        <taxon>malvids</taxon>
        <taxon>Brassicales</taxon>
        <taxon>Brassicaceae</taxon>
        <taxon>Coluteocarpeae</taxon>
        <taxon>Noccaea</taxon>
    </lineage>
</organism>
<dbReference type="AlphaFoldDB" id="A0A1J3IRZ4"/>
<protein>
    <submittedName>
        <fullName evidence="2">Uncharacterized protein</fullName>
    </submittedName>
</protein>
<dbReference type="EMBL" id="GEVM01022808">
    <property type="protein sequence ID" value="JAU83130.1"/>
    <property type="molecule type" value="Transcribed_RNA"/>
</dbReference>
<reference evidence="2" key="1">
    <citation type="submission" date="2016-07" db="EMBL/GenBank/DDBJ databases">
        <title>De novo transcriptome assembly of four accessions of the metal hyperaccumulator plant Noccaea caerulescens.</title>
        <authorList>
            <person name="Blande D."/>
            <person name="Halimaa P."/>
            <person name="Tervahauta A.I."/>
            <person name="Aarts M.G."/>
            <person name="Karenlampi S.O."/>
        </authorList>
    </citation>
    <scope>NUCLEOTIDE SEQUENCE</scope>
</reference>
<sequence length="82" mass="9223">MQALKKRGYRVFFVMPDEFPESELPSSATASLIWRWKSLFDGDDPLDNGSDSDTDSEEGSSSQGPQKRHNTTVVEEEVRGGW</sequence>
<gene>
    <name evidence="2" type="ORF">MP_TR17637_c2_g1_i1_g.50462</name>
</gene>
<feature type="region of interest" description="Disordered" evidence="1">
    <location>
        <begin position="44"/>
        <end position="82"/>
    </location>
</feature>
<accession>A0A1J3IRZ4</accession>
<proteinExistence type="predicted"/>
<evidence type="ECO:0000313" key="2">
    <source>
        <dbReference type="EMBL" id="JAU83130.1"/>
    </source>
</evidence>
<evidence type="ECO:0000256" key="1">
    <source>
        <dbReference type="SAM" id="MobiDB-lite"/>
    </source>
</evidence>
<name>A0A1J3IRZ4_NOCCA</name>